<dbReference type="EMBL" id="BKCJ010000006">
    <property type="protein sequence ID" value="GEU28431.1"/>
    <property type="molecule type" value="Genomic_DNA"/>
</dbReference>
<keyword evidence="1" id="KW-1134">Transmembrane beta strand</keyword>
<dbReference type="Gene3D" id="2.40.160.50">
    <property type="entry name" value="membrane protein fhac: a member of the omp85/tpsb transporter family"/>
    <property type="match status" value="1"/>
</dbReference>
<dbReference type="GO" id="GO:0046819">
    <property type="term" value="P:protein secretion by the type V secretion system"/>
    <property type="evidence" value="ECO:0007669"/>
    <property type="project" value="TreeGrafter"/>
</dbReference>
<dbReference type="InterPro" id="IPR013686">
    <property type="entry name" value="Polypept-transport_assoc_ShlB"/>
</dbReference>
<dbReference type="PANTHER" id="PTHR34597:SF1">
    <property type="entry name" value="HEME_HEMOPEXIN TRANSPORTER PROTEIN HUXB"/>
    <property type="match status" value="1"/>
</dbReference>
<feature type="domain" description="Haemolysin activator HlyB C-terminal" evidence="6">
    <location>
        <begin position="2612"/>
        <end position="2782"/>
    </location>
</feature>
<reference evidence="8" key="1">
    <citation type="journal article" date="2019" name="Sci. Rep.">
        <title>Draft genome of Tanacetum cinerariifolium, the natural source of mosquito coil.</title>
        <authorList>
            <person name="Yamashiro T."/>
            <person name="Shiraishi A."/>
            <person name="Satake H."/>
            <person name="Nakayama K."/>
        </authorList>
    </citation>
    <scope>NUCLEOTIDE SEQUENCE</scope>
</reference>
<dbReference type="Pfam" id="PF08479">
    <property type="entry name" value="POTRA_2"/>
    <property type="match status" value="1"/>
</dbReference>
<feature type="compositionally biased region" description="Low complexity" evidence="4">
    <location>
        <begin position="2882"/>
        <end position="2893"/>
    </location>
</feature>
<protein>
    <submittedName>
        <fullName evidence="8">Uncharacterized protein</fullName>
    </submittedName>
</protein>
<keyword evidence="3" id="KW-0998">Cell outer membrane</keyword>
<proteinExistence type="predicted"/>
<dbReference type="Pfam" id="PF03865">
    <property type="entry name" value="ShlB"/>
    <property type="match status" value="1"/>
</dbReference>
<keyword evidence="2 5" id="KW-0812">Transmembrane</keyword>
<evidence type="ECO:0000256" key="5">
    <source>
        <dbReference type="SAM" id="Phobius"/>
    </source>
</evidence>
<accession>A0A699GG17</accession>
<dbReference type="Gene3D" id="3.10.20.310">
    <property type="entry name" value="membrane protein fhac"/>
    <property type="match status" value="1"/>
</dbReference>
<keyword evidence="5" id="KW-0472">Membrane</keyword>
<keyword evidence="5" id="KW-1133">Transmembrane helix</keyword>
<organism evidence="8">
    <name type="scientific">Tanacetum cinerariifolium</name>
    <name type="common">Dalmatian daisy</name>
    <name type="synonym">Chrysanthemum cinerariifolium</name>
    <dbReference type="NCBI Taxonomy" id="118510"/>
    <lineage>
        <taxon>Eukaryota</taxon>
        <taxon>Viridiplantae</taxon>
        <taxon>Streptophyta</taxon>
        <taxon>Embryophyta</taxon>
        <taxon>Tracheophyta</taxon>
        <taxon>Spermatophyta</taxon>
        <taxon>Magnoliopsida</taxon>
        <taxon>eudicotyledons</taxon>
        <taxon>Gunneridae</taxon>
        <taxon>Pentapetalae</taxon>
        <taxon>asterids</taxon>
        <taxon>campanulids</taxon>
        <taxon>Asterales</taxon>
        <taxon>Asteraceae</taxon>
        <taxon>Asteroideae</taxon>
        <taxon>Anthemideae</taxon>
        <taxon>Anthemidinae</taxon>
        <taxon>Tanacetum</taxon>
    </lineage>
</organism>
<dbReference type="GO" id="GO:0008320">
    <property type="term" value="F:protein transmembrane transporter activity"/>
    <property type="evidence" value="ECO:0007669"/>
    <property type="project" value="TreeGrafter"/>
</dbReference>
<dbReference type="PANTHER" id="PTHR34597">
    <property type="entry name" value="SLR1661 PROTEIN"/>
    <property type="match status" value="1"/>
</dbReference>
<feature type="transmembrane region" description="Helical" evidence="5">
    <location>
        <begin position="2917"/>
        <end position="2940"/>
    </location>
</feature>
<evidence type="ECO:0000256" key="2">
    <source>
        <dbReference type="ARBA" id="ARBA00022692"/>
    </source>
</evidence>
<feature type="region of interest" description="Disordered" evidence="4">
    <location>
        <begin position="3023"/>
        <end position="3081"/>
    </location>
</feature>
<name>A0A699GG17_TANCI</name>
<evidence type="ECO:0000313" key="8">
    <source>
        <dbReference type="EMBL" id="GEU28431.1"/>
    </source>
</evidence>
<dbReference type="InterPro" id="IPR051544">
    <property type="entry name" value="TPS_OM_transporter"/>
</dbReference>
<evidence type="ECO:0000259" key="7">
    <source>
        <dbReference type="Pfam" id="PF08479"/>
    </source>
</evidence>
<feature type="compositionally biased region" description="Basic residues" evidence="4">
    <location>
        <begin position="3046"/>
        <end position="3057"/>
    </location>
</feature>
<evidence type="ECO:0000256" key="3">
    <source>
        <dbReference type="ARBA" id="ARBA00023237"/>
    </source>
</evidence>
<dbReference type="InterPro" id="IPR005565">
    <property type="entry name" value="Hemolysn_activator_HlyB_C"/>
</dbReference>
<feature type="domain" description="Polypeptide-transport-associated ShlB-type" evidence="7">
    <location>
        <begin position="2476"/>
        <end position="2550"/>
    </location>
</feature>
<sequence>MVISAIGNSGVNGALGGVVNVQAHENIDLRQVGGDLLVGQIASNGNGNVSIDVRNGTIYDARGQTAANTLSEAQVKQVWTTLKLTEKLGAETGKATDASVVAFEQQVQRDYQKLLDLRGRGAIDATGALVLDAVNIALLRPLAAGANGSATDAQVAAYANREYQAANDALVAAAGADWKQLVAGNKLRFAASTEQIARLTENAIWTESELSYSLNRTALEPTPTQQVGDATANIVGRTITIDTSAAIGKLAPSVAVSLQDLSNGTLTNTQKAALGMAKAPGDIKLTGTAANGATVTYDFDPTRNDVALTGFLLAQTSPLFIDATGAINVNARGGAIYVQGTGVNRDLHIGHVTATGAVNLTAPQSIVVATDTGNVPLKPVQIVAGGDVRLTAGSGNLGTAVNPLTYQTNGVLQLATAGQSIFLEKPVGDMRLGGVAGGGVVRLEASTGSILANNQNSGLTVRGHDVALIAAKDLGTASNALRVSTGNAAINGKLDGTAGGNAWLTSPNAGDTMTIGTLTVGGNLGLVATGDLVLGQVTSHGGVTTVSGGATRVTGSIAADDAVTMEATTVALDAGSSIAAGGNVAITASTGDAVLANVSGADVAIAAAGRVLAAQSGQNVLAHGIYGQGGTATLDSSGAVGGIGDSGALGVAGAALGVSADYLTANSANGAIALELWRDTRAAWIDSAHGVVQVAAHGALDASHIAGSAVTLAVAGDLSATSATATASDLAIDAGGEIRVDRLAAVGTARVQSGTALGVGALTAGGDTNIAAGGTANLGTVNVGNVDHQSSLTVTSGDMLTIHEANVTGAVAVQAAAADLGRLNAGMDLTMGTVGNAKLVQAYAGGHADVHAGAANIDSLTARGDARLTTTQGNLVLEVLEAGSLTAIANGDLALTQATVYGAADVSATGNISAAQFAADGATTMQAGAMLAIDHLTAGGDTRLAAGSDATFGTINVGNAAAPSSLAAISGGMLTIDQADAAGAMTLAAAAADLHTLNTGLDLAVVVAANTALAQATVGRAIDVQAGSASIGLLTAGGDARLASTQGNLAVGTLDANTLRATANGDLSLQQATVRGMANVTASGNISAGQFAAAGMTTMVADSALSIDHLAAGGNANLQAGMAADIGNMTVDGNAGVQTGTTLSIDRLAVGGNANLQAGMAADIGNMTVDGNAGVQTGTTLSIDHLAVGGNANVVTGTALAINNLTVGDNAYAASGTALAINDLTVSGNTDVATGSTLNLGNLTVGGATSMDAGTALAVDRITAVGDTRFAAGTTATLGTVNVGNIATPSALAVTSGDLLTVGQADATGIMTLQAAAADLGTLNAGLDLTVATAGNTALAQATAGGLADLHAGSATIGHLTAHGDARLTTTQGNLAVGTLDASTLAATVNGDLALTQATVHGRAGVKATGNIVAGQFGADGATAMQADHALTTDTLIVGGDASLQAGAAATLGTVNVGNAATLSSLAVTSGDLLTIGQADATGIMTLQAAAADLGTLSAGLDLTVATAGNTALAQANAGGFADLHAGSATIGHLTAHGDARLTTTQGNLAVGTLDASTLAATVTGDLALTQATVHGAADVKATGNIVAGQFAADGATAMQADNALTIDTLIVGGDASLQAGATATLGTVNVGNAATLSSLAVTSGDLLTVGQADATGIMTLQAAAADLGTLNAGLDLTVATAGNTALAQANAGGFVDLRAGSATIGHLTAHGDARLTTTQGNLAVGTLDASTLAATVNGDLALTQTTLHGAADVKATGNVVAGQFGADGALAMQADNALTIDTLTIGGDASVQAGMAADIDSLVVGGNARVATSSTLGIRDLSLGGNANMQAGSALAINSATVGGDASMGAGSTLAIDQLTAVGGTSLQAGTTATLGTVNVGTAATRSSLTVTSGGAQAIGQLGASGDISLRGSALVLAQAQAGRDIQVVMQDSARVNGVALRARSVAAAATNAAPGGDIAIGALASGGVTSIQARGALDVTTLTAVGGASLDAGANATFGTMTVGDAGHAADLVVNAGGTVSARVVEGARDVLLHGAALTLGAATAAHDLALRADAGDASYNRLGAGRDVTAMAAGNLTGASGSVLTSARDVRLSAGSFIFDQASAGRNIAIDPVGNVTGNALQAGANVLVRSSGSIGVGSMRAIDTIDLSADKGIQAGTLRAASLNASTAGNLTMDVVVDAGKLTVGAGSVAINVRSGTPQLVFDMTGYRGGVADSAVLTIDGAASTAFPRFMAKNATLTTNADVNTFASAYITGTMLFTNPSGMMYMNNVNAASVPGSLLQLLQPTYGFQLEQDGLYYATNAYATQYAPQYRPIAINHQQSRIDSAILALGASAARVIGTTNERLRNGASLEARPVTGRPTADPQPQIAPDHGAPAVNWGDESFCMTISSRRLRAHPAARLRWSAYAVALLCHTGSALAQLMPAQVDPGALQRQEEERRRYLNEQGQLKERPATVLDVPAPAAPAAPASGVRFTLSAVDFGPSKLLTEAELAAIAARYIGREVDFAALSTLVEEVNAQYRSHGIVTARAVIGAQKIEHGVVKVDLVEARLERIDVQGNGYTTADYVTAAFADQQGQTLDTHVLEKRILRFNRGGDLRIEASLRPGASVGATDLVLNLTEPPRYQTRLFVNNEGARSVGAVQAGVDAAVNGLFGINDRLSLYVARTRGATSGMLAYAVPVNQYGGRVTASYSQGVTEVVAGPYRSLDISGKSKTLQAGLVQPVWHAGAWWFDLAGTVARTRSDNEIGGLALSHTDVDNAALGATAAGTWDQRSINLAFTATHAREQALAKPERSFNIRQLPGRRGHRARVRSGCAVGRPRLSGQRGISPCPECWHRRVGVCRRGRRAHHGGAEPGGQIGRRGHRCPAGQRMARQPDGRAHAPAGAARPGAVARDRTGQLRVLRARRRSAGSRSGGMLAGLVELVALVALVGPVAFGHFRSQIAAGIRMLRVDGQGALIVPEGAPPVAHAGRRDAGIGMQVGVVRFVMQGLVVGKQGSRGIALQQAQIASLAQRPPLAQWPAHTPPVPPARAPSRATINSPGRCNTRRTAGRRRSPRAAVLQHGPGRPPVRTPGWCCRSG</sequence>
<evidence type="ECO:0000256" key="1">
    <source>
        <dbReference type="ARBA" id="ARBA00022452"/>
    </source>
</evidence>
<evidence type="ECO:0000256" key="4">
    <source>
        <dbReference type="SAM" id="MobiDB-lite"/>
    </source>
</evidence>
<evidence type="ECO:0000259" key="6">
    <source>
        <dbReference type="Pfam" id="PF03865"/>
    </source>
</evidence>
<feature type="region of interest" description="Disordered" evidence="4">
    <location>
        <begin position="2849"/>
        <end position="2900"/>
    </location>
</feature>
<comment type="caution">
    <text evidence="8">The sequence shown here is derived from an EMBL/GenBank/DDBJ whole genome shotgun (WGS) entry which is preliminary data.</text>
</comment>
<gene>
    <name evidence="8" type="ORF">Tci_000409</name>
</gene>